<keyword evidence="1" id="KW-0539">Nucleus</keyword>
<protein>
    <submittedName>
        <fullName evidence="4">BESS motif,MADF domain</fullName>
    </submittedName>
</protein>
<evidence type="ECO:0000259" key="2">
    <source>
        <dbReference type="PROSITE" id="PS51029"/>
    </source>
</evidence>
<dbReference type="SMART" id="SM00595">
    <property type="entry name" value="MADF"/>
    <property type="match status" value="1"/>
</dbReference>
<dbReference type="OrthoDB" id="6147983at2759"/>
<comment type="subcellular location">
    <subcellularLocation>
        <location evidence="1">Nucleus</location>
    </subcellularLocation>
</comment>
<dbReference type="PANTHER" id="PTHR12243">
    <property type="entry name" value="MADF DOMAIN TRANSCRIPTION FACTOR"/>
    <property type="match status" value="1"/>
</dbReference>
<evidence type="ECO:0000313" key="4">
    <source>
        <dbReference type="EMBL" id="VVC31314.1"/>
    </source>
</evidence>
<feature type="domain" description="MADF" evidence="2">
    <location>
        <begin position="10"/>
        <end position="98"/>
    </location>
</feature>
<gene>
    <name evidence="4" type="ORF">CINCED_3A024941</name>
</gene>
<dbReference type="AlphaFoldDB" id="A0A5E4MGA5"/>
<evidence type="ECO:0000256" key="1">
    <source>
        <dbReference type="PROSITE-ProRule" id="PRU00371"/>
    </source>
</evidence>
<evidence type="ECO:0000259" key="3">
    <source>
        <dbReference type="PROSITE" id="PS51031"/>
    </source>
</evidence>
<feature type="domain" description="BESS" evidence="3">
    <location>
        <begin position="286"/>
        <end position="325"/>
    </location>
</feature>
<dbReference type="GO" id="GO:0006357">
    <property type="term" value="P:regulation of transcription by RNA polymerase II"/>
    <property type="evidence" value="ECO:0007669"/>
    <property type="project" value="TreeGrafter"/>
</dbReference>
<keyword evidence="5" id="KW-1185">Reference proteome</keyword>
<dbReference type="GO" id="GO:0003677">
    <property type="term" value="F:DNA binding"/>
    <property type="evidence" value="ECO:0007669"/>
    <property type="project" value="InterPro"/>
</dbReference>
<dbReference type="InterPro" id="IPR004210">
    <property type="entry name" value="BESS_motif"/>
</dbReference>
<evidence type="ECO:0000313" key="5">
    <source>
        <dbReference type="Proteomes" id="UP000325440"/>
    </source>
</evidence>
<organism evidence="4 5">
    <name type="scientific">Cinara cedri</name>
    <dbReference type="NCBI Taxonomy" id="506608"/>
    <lineage>
        <taxon>Eukaryota</taxon>
        <taxon>Metazoa</taxon>
        <taxon>Ecdysozoa</taxon>
        <taxon>Arthropoda</taxon>
        <taxon>Hexapoda</taxon>
        <taxon>Insecta</taxon>
        <taxon>Pterygota</taxon>
        <taxon>Neoptera</taxon>
        <taxon>Paraneoptera</taxon>
        <taxon>Hemiptera</taxon>
        <taxon>Sternorrhyncha</taxon>
        <taxon>Aphidomorpha</taxon>
        <taxon>Aphidoidea</taxon>
        <taxon>Aphididae</taxon>
        <taxon>Lachninae</taxon>
        <taxon>Cinara</taxon>
    </lineage>
</organism>
<accession>A0A5E4MGA5</accession>
<dbReference type="Pfam" id="PF10545">
    <property type="entry name" value="MADF_DNA_bdg"/>
    <property type="match status" value="1"/>
</dbReference>
<dbReference type="PROSITE" id="PS51029">
    <property type="entry name" value="MADF"/>
    <property type="match status" value="1"/>
</dbReference>
<dbReference type="PROSITE" id="PS51031">
    <property type="entry name" value="BESS"/>
    <property type="match status" value="1"/>
</dbReference>
<name>A0A5E4MGA5_9HEMI</name>
<dbReference type="InterPro" id="IPR006578">
    <property type="entry name" value="MADF-dom"/>
</dbReference>
<sequence length="333" mass="39222">MKDNPDFNIRFIRLVEGHPCLYDRYQSDYSNRAKVDEAWESISREVKGTVIECRERWKNLRGCYTRGLKKKSTSELRGKFKRSYYLSAYMKFLEPFTIPRTKIGKRSALSSIITTAKETEQSKQTRILNENYYFESSDVVLVDDEDVEEFPVTFEEEFPLTVEEEFPATIEEEFPVTVEEEFPVTVEEEFSATVEEEFPATVQEDFPVTIKEEFQEDVEVMFPVVVKEEVHEDIENPISCDVEINEPKTKLRKKPSKKKWQLVQFDNINKETFDFISKKKKVMSDEDSDFCFLKSLLPDFKKMDDDQKRRFKILMISTAGSILNEHKVLSNQI</sequence>
<dbReference type="GO" id="GO:0005634">
    <property type="term" value="C:nucleus"/>
    <property type="evidence" value="ECO:0007669"/>
    <property type="project" value="UniProtKB-SubCell"/>
</dbReference>
<dbReference type="Proteomes" id="UP000325440">
    <property type="component" value="Unassembled WGS sequence"/>
</dbReference>
<reference evidence="4 5" key="1">
    <citation type="submission" date="2019-08" db="EMBL/GenBank/DDBJ databases">
        <authorList>
            <person name="Alioto T."/>
            <person name="Alioto T."/>
            <person name="Gomez Garrido J."/>
        </authorList>
    </citation>
    <scope>NUCLEOTIDE SEQUENCE [LARGE SCALE GENOMIC DNA]</scope>
</reference>
<dbReference type="InterPro" id="IPR039353">
    <property type="entry name" value="TF_Adf1"/>
</dbReference>
<dbReference type="EMBL" id="CABPRJ010000949">
    <property type="protein sequence ID" value="VVC31314.1"/>
    <property type="molecule type" value="Genomic_DNA"/>
</dbReference>
<dbReference type="PANTHER" id="PTHR12243:SF60">
    <property type="entry name" value="SI:CH211-15D5.12-RELATED"/>
    <property type="match status" value="1"/>
</dbReference>
<dbReference type="Pfam" id="PF02944">
    <property type="entry name" value="BESS"/>
    <property type="match status" value="1"/>
</dbReference>
<dbReference type="GO" id="GO:0005667">
    <property type="term" value="C:transcription regulator complex"/>
    <property type="evidence" value="ECO:0007669"/>
    <property type="project" value="TreeGrafter"/>
</dbReference>
<proteinExistence type="predicted"/>